<dbReference type="GO" id="GO:0002098">
    <property type="term" value="P:tRNA wobble uridine modification"/>
    <property type="evidence" value="ECO:0007669"/>
    <property type="project" value="TreeGrafter"/>
</dbReference>
<dbReference type="InterPro" id="IPR018948">
    <property type="entry name" value="GTP-bd_TrmE_N"/>
</dbReference>
<evidence type="ECO:0000256" key="3">
    <source>
        <dbReference type="ARBA" id="ARBA00022694"/>
    </source>
</evidence>
<dbReference type="InterPro" id="IPR004520">
    <property type="entry name" value="GTPase_MnmE"/>
</dbReference>
<dbReference type="InterPro" id="IPR031168">
    <property type="entry name" value="G_TrmE"/>
</dbReference>
<keyword evidence="3" id="KW-0819">tRNA processing</keyword>
<dbReference type="Pfam" id="PF10396">
    <property type="entry name" value="TrmE_N"/>
    <property type="match status" value="1"/>
</dbReference>
<dbReference type="GO" id="GO:0005525">
    <property type="term" value="F:GTP binding"/>
    <property type="evidence" value="ECO:0007669"/>
    <property type="project" value="UniProtKB-KW"/>
</dbReference>
<proteinExistence type="inferred from homology"/>
<evidence type="ECO:0000313" key="9">
    <source>
        <dbReference type="EMBL" id="SUZ47792.1"/>
    </source>
</evidence>
<keyword evidence="4" id="KW-0547">Nucleotide-binding</keyword>
<dbReference type="PANTHER" id="PTHR42714">
    <property type="entry name" value="TRNA MODIFICATION GTPASE GTPBP3"/>
    <property type="match status" value="1"/>
</dbReference>
<sequence length="432" mass="48631">MTIYALSTIEGQSGVAIIRVSGTKAKESIRVLTGRNPKPRHAELTNITSSKKEIIDQAITLFFPEGKSFTGESVAEFHMHGSSAVIKKVLLELSKIKGLRLAKPGEFTKIAYINGKLNLLQVEGLRNLIRAETEEQRRQAYRHYSDQATNKYFMWLENLRDVLALVEASIDFSDEEIPRNIYDVVKKKINKTKLEFKEHLKSEKQGTAIRDGIKIAILGRTNSGKSSLINYLSKKELSIVTKKPGTTRDVLSAKMEFSGIPVTIYDTAGIRNTKDEIEKEGKRRALITGSIADIRVFIGDNSLKKPFRDINLTKNNGDLVVMNKADLKKANNEKRDVTISLKNNMGLDRLMNKIMVRVKEISSVYSGPVITSEREFGHVYRALSSLERINYQDPALDSEDINQALIEIGLITEKTHNEEILGRIFNDFCIGK</sequence>
<feature type="domain" description="GTP-binding protein TrmE N-terminal" evidence="7">
    <location>
        <begin position="2"/>
        <end position="116"/>
    </location>
</feature>
<dbReference type="NCBIfam" id="TIGR00450">
    <property type="entry name" value="mnmE_trmE_thdF"/>
    <property type="match status" value="1"/>
</dbReference>
<feature type="domain" description="G" evidence="6">
    <location>
        <begin position="214"/>
        <end position="306"/>
    </location>
</feature>
<evidence type="ECO:0000256" key="2">
    <source>
        <dbReference type="ARBA" id="ARBA00011043"/>
    </source>
</evidence>
<dbReference type="Pfam" id="PF01926">
    <property type="entry name" value="MMR_HSR1"/>
    <property type="match status" value="1"/>
</dbReference>
<dbReference type="Gene3D" id="3.30.1360.120">
    <property type="entry name" value="Probable tRNA modification gtpase trme, domain 1"/>
    <property type="match status" value="1"/>
</dbReference>
<comment type="subcellular location">
    <subcellularLocation>
        <location evidence="1">Mitochondrion</location>
    </subcellularLocation>
</comment>
<dbReference type="Gene3D" id="1.20.120.430">
    <property type="entry name" value="tRNA modification GTPase MnmE domain 2"/>
    <property type="match status" value="1"/>
</dbReference>
<dbReference type="GO" id="GO:0005739">
    <property type="term" value="C:mitochondrion"/>
    <property type="evidence" value="ECO:0007669"/>
    <property type="project" value="UniProtKB-SubCell"/>
</dbReference>
<dbReference type="CDD" id="cd14858">
    <property type="entry name" value="TrmE_N"/>
    <property type="match status" value="1"/>
</dbReference>
<dbReference type="InterPro" id="IPR025867">
    <property type="entry name" value="MnmE_helical"/>
</dbReference>
<dbReference type="InterPro" id="IPR005225">
    <property type="entry name" value="Small_GTP-bd"/>
</dbReference>
<evidence type="ECO:0000259" key="8">
    <source>
        <dbReference type="Pfam" id="PF12631"/>
    </source>
</evidence>
<dbReference type="NCBIfam" id="TIGR00231">
    <property type="entry name" value="small_GTP"/>
    <property type="match status" value="1"/>
</dbReference>
<organism evidence="9">
    <name type="scientific">marine metagenome</name>
    <dbReference type="NCBI Taxonomy" id="408172"/>
    <lineage>
        <taxon>unclassified sequences</taxon>
        <taxon>metagenomes</taxon>
        <taxon>ecological metagenomes</taxon>
    </lineage>
</organism>
<dbReference type="AlphaFoldDB" id="A0A381MZM8"/>
<dbReference type="SUPFAM" id="SSF52540">
    <property type="entry name" value="P-loop containing nucleoside triphosphate hydrolases"/>
    <property type="match status" value="1"/>
</dbReference>
<gene>
    <name evidence="9" type="ORF">METZ01_LOCUS646</name>
</gene>
<evidence type="ECO:0000256" key="5">
    <source>
        <dbReference type="ARBA" id="ARBA00023134"/>
    </source>
</evidence>
<dbReference type="PANTHER" id="PTHR42714:SF2">
    <property type="entry name" value="TRNA MODIFICATION GTPASE GTPBP3, MITOCHONDRIAL"/>
    <property type="match status" value="1"/>
</dbReference>
<dbReference type="NCBIfam" id="NF003661">
    <property type="entry name" value="PRK05291.1-3"/>
    <property type="match status" value="1"/>
</dbReference>
<dbReference type="CDD" id="cd04164">
    <property type="entry name" value="trmE"/>
    <property type="match status" value="1"/>
</dbReference>
<name>A0A381MZM8_9ZZZZ</name>
<evidence type="ECO:0000256" key="4">
    <source>
        <dbReference type="ARBA" id="ARBA00022741"/>
    </source>
</evidence>
<dbReference type="EMBL" id="UINC01000034">
    <property type="protein sequence ID" value="SUZ47792.1"/>
    <property type="molecule type" value="Genomic_DNA"/>
</dbReference>
<keyword evidence="5" id="KW-0342">GTP-binding</keyword>
<dbReference type="HAMAP" id="MF_00379">
    <property type="entry name" value="GTPase_MnmE"/>
    <property type="match status" value="1"/>
</dbReference>
<dbReference type="FunFam" id="3.30.1360.120:FF:000007">
    <property type="entry name" value="tRNA modification GTPase GTPBP3, mitochondrial"/>
    <property type="match status" value="1"/>
</dbReference>
<dbReference type="Gene3D" id="3.40.50.300">
    <property type="entry name" value="P-loop containing nucleotide triphosphate hydrolases"/>
    <property type="match status" value="1"/>
</dbReference>
<dbReference type="InterPro" id="IPR006073">
    <property type="entry name" value="GTP-bd"/>
</dbReference>
<dbReference type="InterPro" id="IPR027266">
    <property type="entry name" value="TrmE/GcvT-like"/>
</dbReference>
<comment type="similarity">
    <text evidence="2">Belongs to the TRAFAC class TrmE-Era-EngA-EngB-Septin-like GTPase superfamily. TrmE GTPase family.</text>
</comment>
<dbReference type="GO" id="GO:0030488">
    <property type="term" value="P:tRNA methylation"/>
    <property type="evidence" value="ECO:0007669"/>
    <property type="project" value="TreeGrafter"/>
</dbReference>
<dbReference type="InterPro" id="IPR027368">
    <property type="entry name" value="MnmE_dom2"/>
</dbReference>
<feature type="domain" description="MnmE helical" evidence="8">
    <location>
        <begin position="119"/>
        <end position="429"/>
    </location>
</feature>
<evidence type="ECO:0000256" key="1">
    <source>
        <dbReference type="ARBA" id="ARBA00004173"/>
    </source>
</evidence>
<reference evidence="9" key="1">
    <citation type="submission" date="2018-05" db="EMBL/GenBank/DDBJ databases">
        <authorList>
            <person name="Lanie J.A."/>
            <person name="Ng W.-L."/>
            <person name="Kazmierczak K.M."/>
            <person name="Andrzejewski T.M."/>
            <person name="Davidsen T.M."/>
            <person name="Wayne K.J."/>
            <person name="Tettelin H."/>
            <person name="Glass J.I."/>
            <person name="Rusch D."/>
            <person name="Podicherti R."/>
            <person name="Tsui H.-C.T."/>
            <person name="Winkler M.E."/>
        </authorList>
    </citation>
    <scope>NUCLEOTIDE SEQUENCE</scope>
</reference>
<accession>A0A381MZM8</accession>
<evidence type="ECO:0008006" key="10">
    <source>
        <dbReference type="Google" id="ProtNLM"/>
    </source>
</evidence>
<dbReference type="Pfam" id="PF12631">
    <property type="entry name" value="MnmE_helical"/>
    <property type="match status" value="1"/>
</dbReference>
<protein>
    <recommendedName>
        <fullName evidence="10">TrmE-type G domain-containing protein</fullName>
    </recommendedName>
</protein>
<evidence type="ECO:0000259" key="6">
    <source>
        <dbReference type="Pfam" id="PF01926"/>
    </source>
</evidence>
<evidence type="ECO:0000259" key="7">
    <source>
        <dbReference type="Pfam" id="PF10396"/>
    </source>
</evidence>
<dbReference type="GO" id="GO:0003924">
    <property type="term" value="F:GTPase activity"/>
    <property type="evidence" value="ECO:0007669"/>
    <property type="project" value="InterPro"/>
</dbReference>
<dbReference type="InterPro" id="IPR027417">
    <property type="entry name" value="P-loop_NTPase"/>
</dbReference>